<feature type="transmembrane region" description="Helical" evidence="2">
    <location>
        <begin position="343"/>
        <end position="361"/>
    </location>
</feature>
<dbReference type="EMBL" id="JAGYWB010000001">
    <property type="protein sequence ID" value="KAI0530466.1"/>
    <property type="molecule type" value="Genomic_DNA"/>
</dbReference>
<keyword evidence="2" id="KW-1133">Transmembrane helix</keyword>
<feature type="region of interest" description="Disordered" evidence="1">
    <location>
        <begin position="1"/>
        <end position="20"/>
    </location>
</feature>
<keyword evidence="4" id="KW-1185">Reference proteome</keyword>
<accession>A0A8T3C9X3</accession>
<protein>
    <recommendedName>
        <fullName evidence="5">Heparan-alpha-glucosaminide N-acetyltransferase catalytic domain-containing protein</fullName>
    </recommendedName>
</protein>
<feature type="transmembrane region" description="Helical" evidence="2">
    <location>
        <begin position="373"/>
        <end position="392"/>
    </location>
</feature>
<feature type="transmembrane region" description="Helical" evidence="2">
    <location>
        <begin position="92"/>
        <end position="110"/>
    </location>
</feature>
<evidence type="ECO:0000256" key="2">
    <source>
        <dbReference type="SAM" id="Phobius"/>
    </source>
</evidence>
<keyword evidence="2" id="KW-0812">Transmembrane</keyword>
<name>A0A8T3C9X3_DENNO</name>
<feature type="compositionally biased region" description="Basic and acidic residues" evidence="1">
    <location>
        <begin position="38"/>
        <end position="52"/>
    </location>
</feature>
<feature type="transmembrane region" description="Helical" evidence="2">
    <location>
        <begin position="161"/>
        <end position="179"/>
    </location>
</feature>
<dbReference type="Proteomes" id="UP000829196">
    <property type="component" value="Unassembled WGS sequence"/>
</dbReference>
<organism evidence="3 4">
    <name type="scientific">Dendrobium nobile</name>
    <name type="common">Orchid</name>
    <dbReference type="NCBI Taxonomy" id="94219"/>
    <lineage>
        <taxon>Eukaryota</taxon>
        <taxon>Viridiplantae</taxon>
        <taxon>Streptophyta</taxon>
        <taxon>Embryophyta</taxon>
        <taxon>Tracheophyta</taxon>
        <taxon>Spermatophyta</taxon>
        <taxon>Magnoliopsida</taxon>
        <taxon>Liliopsida</taxon>
        <taxon>Asparagales</taxon>
        <taxon>Orchidaceae</taxon>
        <taxon>Epidendroideae</taxon>
        <taxon>Malaxideae</taxon>
        <taxon>Dendrobiinae</taxon>
        <taxon>Dendrobium</taxon>
    </lineage>
</organism>
<feature type="transmembrane region" description="Helical" evidence="2">
    <location>
        <begin position="63"/>
        <end position="80"/>
    </location>
</feature>
<feature type="transmembrane region" description="Helical" evidence="2">
    <location>
        <begin position="310"/>
        <end position="331"/>
    </location>
</feature>
<comment type="caution">
    <text evidence="3">The sequence shown here is derived from an EMBL/GenBank/DDBJ whole genome shotgun (WGS) entry which is preliminary data.</text>
</comment>
<evidence type="ECO:0000313" key="3">
    <source>
        <dbReference type="EMBL" id="KAI0530466.1"/>
    </source>
</evidence>
<feature type="region of interest" description="Disordered" evidence="1">
    <location>
        <begin position="30"/>
        <end position="57"/>
    </location>
</feature>
<gene>
    <name evidence="3" type="ORF">KFK09_000010</name>
</gene>
<dbReference type="PANTHER" id="PTHR31061:SF28">
    <property type="entry name" value="HEPARAN-ALPHA-GLUCOSAMINIDE N-ACETYLTRANSFERASE-LIKE"/>
    <property type="match status" value="1"/>
</dbReference>
<reference evidence="3" key="1">
    <citation type="journal article" date="2022" name="Front. Genet.">
        <title>Chromosome-Scale Assembly of the Dendrobium nobile Genome Provides Insights Into the Molecular Mechanism of the Biosynthesis of the Medicinal Active Ingredient of Dendrobium.</title>
        <authorList>
            <person name="Xu Q."/>
            <person name="Niu S.-C."/>
            <person name="Li K.-L."/>
            <person name="Zheng P.-J."/>
            <person name="Zhang X.-J."/>
            <person name="Jia Y."/>
            <person name="Liu Y."/>
            <person name="Niu Y.-X."/>
            <person name="Yu L.-H."/>
            <person name="Chen D.-F."/>
            <person name="Zhang G.-Q."/>
        </authorList>
    </citation>
    <scope>NUCLEOTIDE SEQUENCE</scope>
    <source>
        <tissue evidence="3">Leaf</tissue>
    </source>
</reference>
<evidence type="ECO:0000313" key="4">
    <source>
        <dbReference type="Proteomes" id="UP000829196"/>
    </source>
</evidence>
<sequence>MGFGRRSAPKGEASQSASSRCCFRSKCRNFRSHRKGKSSKERSGTATKEPKQRRLQSLQPPQGSLMIFVDYAGSVFPFVAHSPWHGVRLADFVTPFFLFIAGISLSLVYKKTSNKLRATQQAVLRALELFLLGILLQGGYFHGVNSLSFGIDVEKIRWSGILQRIAVGYVVAAVCEIWLSNTPRNAGHVGVFFRNYFLHWIVLVSLSGIYLGLLYGLYVPDWQFEVQQANLSDSYKNSTYIIKKVTCGVRGDLGPACNSAGMIDRYVLGIEHLYKKSAYRNLKVCQNTEGGGFSDNLPSWCQAPFDPEGILGSFMTAVTCILGLQYGHILVQLEDHKDRLKHWLQFSVSVFSFGLFLNLIGDPLNKQLYTVSYALLTTGSAGLTFCALYVLVDVGGYRCLTGILEWMGRHSLSIFILVPSNIAIIILQGFYWRNPKNNIVHWVLSFTAHR</sequence>
<dbReference type="PANTHER" id="PTHR31061">
    <property type="entry name" value="LD22376P"/>
    <property type="match status" value="1"/>
</dbReference>
<evidence type="ECO:0000256" key="1">
    <source>
        <dbReference type="SAM" id="MobiDB-lite"/>
    </source>
</evidence>
<feature type="transmembrane region" description="Helical" evidence="2">
    <location>
        <begin position="122"/>
        <end position="141"/>
    </location>
</feature>
<feature type="transmembrane region" description="Helical" evidence="2">
    <location>
        <begin position="412"/>
        <end position="432"/>
    </location>
</feature>
<feature type="transmembrane region" description="Helical" evidence="2">
    <location>
        <begin position="200"/>
        <end position="218"/>
    </location>
</feature>
<evidence type="ECO:0008006" key="5">
    <source>
        <dbReference type="Google" id="ProtNLM"/>
    </source>
</evidence>
<dbReference type="AlphaFoldDB" id="A0A8T3C9X3"/>
<dbReference type="OrthoDB" id="2149840at2759"/>
<proteinExistence type="predicted"/>
<keyword evidence="2" id="KW-0472">Membrane</keyword>